<reference evidence="11" key="1">
    <citation type="submission" date="2017-07" db="EMBL/GenBank/DDBJ databases">
        <title>Taro Niue Genome Assembly and Annotation.</title>
        <authorList>
            <person name="Atibalentja N."/>
            <person name="Keating K."/>
            <person name="Fields C.J."/>
        </authorList>
    </citation>
    <scope>NUCLEOTIDE SEQUENCE</scope>
    <source>
        <strain evidence="11">Niue_2</strain>
        <tissue evidence="11">Leaf</tissue>
    </source>
</reference>
<dbReference type="Proteomes" id="UP000652761">
    <property type="component" value="Unassembled WGS sequence"/>
</dbReference>
<keyword evidence="12" id="KW-1185">Reference proteome</keyword>
<accession>A0A843WU67</accession>
<evidence type="ECO:0000256" key="9">
    <source>
        <dbReference type="SAM" id="MobiDB-lite"/>
    </source>
</evidence>
<evidence type="ECO:0000259" key="10">
    <source>
        <dbReference type="PROSITE" id="PS50089"/>
    </source>
</evidence>
<keyword evidence="3" id="KW-0808">Transferase</keyword>
<keyword evidence="5 8" id="KW-0863">Zinc-finger</keyword>
<dbReference type="PROSITE" id="PS50089">
    <property type="entry name" value="ZF_RING_2"/>
    <property type="match status" value="1"/>
</dbReference>
<evidence type="ECO:0000313" key="11">
    <source>
        <dbReference type="EMBL" id="MQM06120.1"/>
    </source>
</evidence>
<dbReference type="PANTHER" id="PTHR22937">
    <property type="entry name" value="E3 UBIQUITIN-PROTEIN LIGASE RNF165"/>
    <property type="match status" value="1"/>
</dbReference>
<dbReference type="SUPFAM" id="SSF57850">
    <property type="entry name" value="RING/U-box"/>
    <property type="match status" value="1"/>
</dbReference>
<keyword evidence="6" id="KW-0833">Ubl conjugation pathway</keyword>
<evidence type="ECO:0000256" key="1">
    <source>
        <dbReference type="ARBA" id="ARBA00000900"/>
    </source>
</evidence>
<dbReference type="GO" id="GO:0008270">
    <property type="term" value="F:zinc ion binding"/>
    <property type="evidence" value="ECO:0007669"/>
    <property type="project" value="UniProtKB-KW"/>
</dbReference>
<feature type="domain" description="RING-type" evidence="10">
    <location>
        <begin position="327"/>
        <end position="368"/>
    </location>
</feature>
<evidence type="ECO:0000256" key="6">
    <source>
        <dbReference type="ARBA" id="ARBA00022786"/>
    </source>
</evidence>
<dbReference type="AlphaFoldDB" id="A0A843WU67"/>
<dbReference type="EC" id="2.3.2.27" evidence="2"/>
<dbReference type="SMART" id="SM00184">
    <property type="entry name" value="RING"/>
    <property type="match status" value="1"/>
</dbReference>
<dbReference type="OrthoDB" id="8062037at2759"/>
<dbReference type="Pfam" id="PF13639">
    <property type="entry name" value="zf-RING_2"/>
    <property type="match status" value="1"/>
</dbReference>
<dbReference type="InterPro" id="IPR001841">
    <property type="entry name" value="Znf_RING"/>
</dbReference>
<dbReference type="PANTHER" id="PTHR22937:SF122">
    <property type="entry name" value="RING-TYPE E3 UBIQUITIN TRANSFERASE"/>
    <property type="match status" value="1"/>
</dbReference>
<feature type="region of interest" description="Disordered" evidence="9">
    <location>
        <begin position="87"/>
        <end position="133"/>
    </location>
</feature>
<name>A0A843WU67_COLES</name>
<sequence length="374" mass="41158">MAAVPVGDDNGAGGPATRLRRLLLRGQRGAAPPDHDRALLISTTTSPVARKGGLGSAAALFRGLGCASADAALAYAPPPPSSAAAAVVRASADWQTRRAKGRRRSGKGARRKDRDRQQHYAAPPPAPRPLPSRRNVSAADIWCATGIAFSAAGDDSIDCVVPSHQRRCPLAEDRGGGRISDGERIQRERPCVERREGGRHLEQLSSLLDFPSHSAIEVPPVESDLMLPGHRCHLRRFHAPGPEEFEEIVMLQSRLLLGGMGVYDRHRDWRLDVDNMTYEELLELGDKIGYVNTGLREDEIFQCLRKTKHSIFHGPPVEFSTEAERVCSICQEEYKLNDEVGKLECGHCYHMYCIKQWLLHKNICPVCKTAAARS</sequence>
<evidence type="ECO:0000313" key="12">
    <source>
        <dbReference type="Proteomes" id="UP000652761"/>
    </source>
</evidence>
<evidence type="ECO:0000256" key="2">
    <source>
        <dbReference type="ARBA" id="ARBA00012483"/>
    </source>
</evidence>
<evidence type="ECO:0000256" key="5">
    <source>
        <dbReference type="ARBA" id="ARBA00022771"/>
    </source>
</evidence>
<dbReference type="GO" id="GO:0061630">
    <property type="term" value="F:ubiquitin protein ligase activity"/>
    <property type="evidence" value="ECO:0007669"/>
    <property type="project" value="UniProtKB-EC"/>
</dbReference>
<evidence type="ECO:0000256" key="7">
    <source>
        <dbReference type="ARBA" id="ARBA00022833"/>
    </source>
</evidence>
<proteinExistence type="predicted"/>
<comment type="caution">
    <text evidence="11">The sequence shown here is derived from an EMBL/GenBank/DDBJ whole genome shotgun (WGS) entry which is preliminary data.</text>
</comment>
<dbReference type="EMBL" id="NMUH01003545">
    <property type="protein sequence ID" value="MQM06120.1"/>
    <property type="molecule type" value="Genomic_DNA"/>
</dbReference>
<evidence type="ECO:0000256" key="3">
    <source>
        <dbReference type="ARBA" id="ARBA00022679"/>
    </source>
</evidence>
<evidence type="ECO:0000256" key="4">
    <source>
        <dbReference type="ARBA" id="ARBA00022723"/>
    </source>
</evidence>
<protein>
    <recommendedName>
        <fullName evidence="2">RING-type E3 ubiquitin transferase</fullName>
        <ecNumber evidence="2">2.3.2.27</ecNumber>
    </recommendedName>
</protein>
<gene>
    <name evidence="11" type="ORF">Taro_038941</name>
</gene>
<keyword evidence="4" id="KW-0479">Metal-binding</keyword>
<evidence type="ECO:0000256" key="8">
    <source>
        <dbReference type="PROSITE-ProRule" id="PRU00175"/>
    </source>
</evidence>
<organism evidence="11 12">
    <name type="scientific">Colocasia esculenta</name>
    <name type="common">Wild taro</name>
    <name type="synonym">Arum esculentum</name>
    <dbReference type="NCBI Taxonomy" id="4460"/>
    <lineage>
        <taxon>Eukaryota</taxon>
        <taxon>Viridiplantae</taxon>
        <taxon>Streptophyta</taxon>
        <taxon>Embryophyta</taxon>
        <taxon>Tracheophyta</taxon>
        <taxon>Spermatophyta</taxon>
        <taxon>Magnoliopsida</taxon>
        <taxon>Liliopsida</taxon>
        <taxon>Araceae</taxon>
        <taxon>Aroideae</taxon>
        <taxon>Colocasieae</taxon>
        <taxon>Colocasia</taxon>
    </lineage>
</organism>
<dbReference type="InterPro" id="IPR013083">
    <property type="entry name" value="Znf_RING/FYVE/PHD"/>
</dbReference>
<dbReference type="Gene3D" id="3.30.40.10">
    <property type="entry name" value="Zinc/RING finger domain, C3HC4 (zinc finger)"/>
    <property type="match status" value="1"/>
</dbReference>
<feature type="compositionally biased region" description="Basic residues" evidence="9">
    <location>
        <begin position="97"/>
        <end position="111"/>
    </location>
</feature>
<comment type="catalytic activity">
    <reaction evidence="1">
        <text>S-ubiquitinyl-[E2 ubiquitin-conjugating enzyme]-L-cysteine + [acceptor protein]-L-lysine = [E2 ubiquitin-conjugating enzyme]-L-cysteine + N(6)-ubiquitinyl-[acceptor protein]-L-lysine.</text>
        <dbReference type="EC" id="2.3.2.27"/>
    </reaction>
</comment>
<dbReference type="InterPro" id="IPR045191">
    <property type="entry name" value="MBR1/2-like"/>
</dbReference>
<keyword evidence="7" id="KW-0862">Zinc</keyword>